<proteinExistence type="predicted"/>
<name>A0A7C9AJW0_OPUST</name>
<dbReference type="InterPro" id="IPR046848">
    <property type="entry name" value="E_motif"/>
</dbReference>
<dbReference type="InterPro" id="IPR002885">
    <property type="entry name" value="PPR_rpt"/>
</dbReference>
<protein>
    <submittedName>
        <fullName evidence="3">Uncharacterized protein</fullName>
    </submittedName>
</protein>
<keyword evidence="1" id="KW-0677">Repeat</keyword>
<evidence type="ECO:0000256" key="1">
    <source>
        <dbReference type="ARBA" id="ARBA00022737"/>
    </source>
</evidence>
<dbReference type="PANTHER" id="PTHR47926:SF436">
    <property type="entry name" value="PENTATRICOPEPTIDE REPEAT-CONTAINING PROTEIN ELI1, CHLOROPLASTIC-LIKE ISOFORM X2"/>
    <property type="match status" value="1"/>
</dbReference>
<evidence type="ECO:0000256" key="2">
    <source>
        <dbReference type="PROSITE-ProRule" id="PRU00708"/>
    </source>
</evidence>
<dbReference type="InterPro" id="IPR046960">
    <property type="entry name" value="PPR_At4g14850-like_plant"/>
</dbReference>
<feature type="repeat" description="PPR" evidence="2">
    <location>
        <begin position="348"/>
        <end position="382"/>
    </location>
</feature>
<dbReference type="GO" id="GO:0003723">
    <property type="term" value="F:RNA binding"/>
    <property type="evidence" value="ECO:0007669"/>
    <property type="project" value="InterPro"/>
</dbReference>
<feature type="repeat" description="PPR" evidence="2">
    <location>
        <begin position="312"/>
        <end position="346"/>
    </location>
</feature>
<feature type="repeat" description="PPR" evidence="2">
    <location>
        <begin position="118"/>
        <end position="148"/>
    </location>
</feature>
<dbReference type="FunFam" id="1.25.40.10:FF:000989">
    <property type="entry name" value="Pentatricopeptide repeat-containing protein At1g31430"/>
    <property type="match status" value="1"/>
</dbReference>
<feature type="repeat" description="PPR" evidence="2">
    <location>
        <begin position="149"/>
        <end position="183"/>
    </location>
</feature>
<accession>A0A7C9AJW0</accession>
<reference evidence="3" key="1">
    <citation type="journal article" date="2013" name="J. Plant Res.">
        <title>Effect of fungi and light on seed germination of three Opuntia species from semiarid lands of central Mexico.</title>
        <authorList>
            <person name="Delgado-Sanchez P."/>
            <person name="Jimenez-Bremont J.F."/>
            <person name="Guerrero-Gonzalez Mde L."/>
            <person name="Flores J."/>
        </authorList>
    </citation>
    <scope>NUCLEOTIDE SEQUENCE</scope>
    <source>
        <tissue evidence="3">Cladode</tissue>
    </source>
</reference>
<dbReference type="Gene3D" id="1.25.40.10">
    <property type="entry name" value="Tetratricopeptide repeat domain"/>
    <property type="match status" value="4"/>
</dbReference>
<feature type="repeat" description="PPR" evidence="2">
    <location>
        <begin position="211"/>
        <end position="245"/>
    </location>
</feature>
<dbReference type="Pfam" id="PF13041">
    <property type="entry name" value="PPR_2"/>
    <property type="match status" value="3"/>
</dbReference>
<dbReference type="EMBL" id="GISG01238486">
    <property type="protein sequence ID" value="MBA4668113.1"/>
    <property type="molecule type" value="Transcribed_RNA"/>
</dbReference>
<sequence>MAFSALCMTSNSPFPDLKNWNKAIKRQVQKGNLVEAFSLYVSMQERGFHPDSFTFPTLLEVAGRCNSLNNLGFVLHGQAIKTCFSNDLFVQTSLLNMYSNIKDIKAAHNVFDKMPVKDVIAWNSMLDAYASHEQMDVAATLFDLMPVRDLTSYNIMISGYAKARKLKLARSFFESAHRRDVASWNSMILACILTGHMGEAERLFNQVPNKNIVTWNTMVSGYLRNELYSKVLELFILMKADENVKLDHITVSGVLAACAHLASLEAGRAIHIYALEHHLMRLEVTTSLIDMYAKCGSIGHSLQVFYKSQAKDIFCWNAIMSGLALNGHGRAALKLFDTMRRAKSLSPDDITFIAVLTACSHSGLVEEGCALFSSMKEDHGIPPKSEHYGCMVDLLGRANLLSQALDLVESMPFKLGETILGALLSACVTHQNIEVGQKVVRLVIEKREQDMNDGEYMMVSNLYAACGEWGEAAKWRKKMNEEGIVKAAGCSVIELNGKSHRFLAGGLTA</sequence>
<dbReference type="NCBIfam" id="TIGR00756">
    <property type="entry name" value="PPR"/>
    <property type="match status" value="6"/>
</dbReference>
<organism evidence="3">
    <name type="scientific">Opuntia streptacantha</name>
    <name type="common">Prickly pear cactus</name>
    <name type="synonym">Opuntia cardona</name>
    <dbReference type="NCBI Taxonomy" id="393608"/>
    <lineage>
        <taxon>Eukaryota</taxon>
        <taxon>Viridiplantae</taxon>
        <taxon>Streptophyta</taxon>
        <taxon>Embryophyta</taxon>
        <taxon>Tracheophyta</taxon>
        <taxon>Spermatophyta</taxon>
        <taxon>Magnoliopsida</taxon>
        <taxon>eudicotyledons</taxon>
        <taxon>Gunneridae</taxon>
        <taxon>Pentapetalae</taxon>
        <taxon>Caryophyllales</taxon>
        <taxon>Cactineae</taxon>
        <taxon>Cactaceae</taxon>
        <taxon>Opuntioideae</taxon>
        <taxon>Opuntia</taxon>
    </lineage>
</organism>
<dbReference type="GO" id="GO:0009451">
    <property type="term" value="P:RNA modification"/>
    <property type="evidence" value="ECO:0007669"/>
    <property type="project" value="InterPro"/>
</dbReference>
<feature type="repeat" description="PPR" evidence="2">
    <location>
        <begin position="16"/>
        <end position="50"/>
    </location>
</feature>
<dbReference type="AlphaFoldDB" id="A0A7C9AJW0"/>
<dbReference type="PANTHER" id="PTHR47926">
    <property type="entry name" value="PENTATRICOPEPTIDE REPEAT-CONTAINING PROTEIN"/>
    <property type="match status" value="1"/>
</dbReference>
<dbReference type="Pfam" id="PF01535">
    <property type="entry name" value="PPR"/>
    <property type="match status" value="5"/>
</dbReference>
<dbReference type="Pfam" id="PF20431">
    <property type="entry name" value="E_motif"/>
    <property type="match status" value="1"/>
</dbReference>
<evidence type="ECO:0000313" key="3">
    <source>
        <dbReference type="EMBL" id="MBA4668113.1"/>
    </source>
</evidence>
<dbReference type="PROSITE" id="PS51375">
    <property type="entry name" value="PPR"/>
    <property type="match status" value="6"/>
</dbReference>
<reference evidence="3" key="2">
    <citation type="submission" date="2020-07" db="EMBL/GenBank/DDBJ databases">
        <authorList>
            <person name="Vera ALvarez R."/>
            <person name="Arias-Moreno D.M."/>
            <person name="Jimenez-Jacinto V."/>
            <person name="Jimenez-Bremont J.F."/>
            <person name="Swaminathan K."/>
            <person name="Moose S.P."/>
            <person name="Guerrero-Gonzalez M.L."/>
            <person name="Marino-Ramirez L."/>
            <person name="Landsman D."/>
            <person name="Rodriguez-Kessler M."/>
            <person name="Delgado-Sanchez P."/>
        </authorList>
    </citation>
    <scope>NUCLEOTIDE SEQUENCE</scope>
    <source>
        <tissue evidence="3">Cladode</tissue>
    </source>
</reference>
<dbReference type="InterPro" id="IPR011990">
    <property type="entry name" value="TPR-like_helical_dom_sf"/>
</dbReference>